<dbReference type="GO" id="GO:0005525">
    <property type="term" value="F:GTP binding"/>
    <property type="evidence" value="ECO:0007669"/>
    <property type="project" value="UniProtKB-KW"/>
</dbReference>
<feature type="compositionally biased region" description="Polar residues" evidence="6">
    <location>
        <begin position="278"/>
        <end position="291"/>
    </location>
</feature>
<gene>
    <name evidence="8" type="ORF">CUMW_223320</name>
</gene>
<keyword evidence="4" id="KW-0648">Protein biosynthesis</keyword>
<feature type="compositionally biased region" description="Basic and acidic residues" evidence="6">
    <location>
        <begin position="33"/>
        <end position="51"/>
    </location>
</feature>
<dbReference type="Pfam" id="PF00009">
    <property type="entry name" value="GTP_EFTU"/>
    <property type="match status" value="1"/>
</dbReference>
<dbReference type="GO" id="GO:0005739">
    <property type="term" value="C:mitochondrion"/>
    <property type="evidence" value="ECO:0007669"/>
    <property type="project" value="TreeGrafter"/>
</dbReference>
<dbReference type="SUPFAM" id="SSF50447">
    <property type="entry name" value="Translation proteins"/>
    <property type="match status" value="2"/>
</dbReference>
<accession>A0A2H5QEU3</accession>
<dbReference type="CDD" id="cd01887">
    <property type="entry name" value="IF2_eIF5B"/>
    <property type="match status" value="1"/>
</dbReference>
<dbReference type="NCBIfam" id="TIGR00231">
    <property type="entry name" value="small_GTP"/>
    <property type="match status" value="1"/>
</dbReference>
<dbReference type="Gene3D" id="3.40.50.300">
    <property type="entry name" value="P-loop containing nucleotide triphosphate hydrolases"/>
    <property type="match status" value="1"/>
</dbReference>
<dbReference type="STRING" id="55188.A0A2H5QEU3"/>
<evidence type="ECO:0000256" key="4">
    <source>
        <dbReference type="ARBA" id="ARBA00022917"/>
    </source>
</evidence>
<keyword evidence="3" id="KW-0547">Nucleotide-binding</keyword>
<dbReference type="AlphaFoldDB" id="A0A2H5QEU3"/>
<dbReference type="InterPro" id="IPR009000">
    <property type="entry name" value="Transl_B-barrel_sf"/>
</dbReference>
<comment type="caution">
    <text evidence="8">The sequence shown here is derived from an EMBL/GenBank/DDBJ whole genome shotgun (WGS) entry which is preliminary data.</text>
</comment>
<feature type="compositionally biased region" description="Basic and acidic residues" evidence="6">
    <location>
        <begin position="63"/>
        <end position="78"/>
    </location>
</feature>
<dbReference type="Gene3D" id="2.40.30.10">
    <property type="entry name" value="Translation factors"/>
    <property type="match status" value="1"/>
</dbReference>
<dbReference type="FunFam" id="3.40.50.300:FF:000112">
    <property type="entry name" value="Eukaryotic translation initiation factor 5B"/>
    <property type="match status" value="1"/>
</dbReference>
<evidence type="ECO:0000313" key="9">
    <source>
        <dbReference type="Proteomes" id="UP000236630"/>
    </source>
</evidence>
<feature type="compositionally biased region" description="Basic and acidic residues" evidence="6">
    <location>
        <begin position="93"/>
        <end position="153"/>
    </location>
</feature>
<keyword evidence="2" id="KW-0396">Initiation factor</keyword>
<proteinExistence type="inferred from homology"/>
<evidence type="ECO:0000313" key="8">
    <source>
        <dbReference type="EMBL" id="GAY63150.1"/>
    </source>
</evidence>
<dbReference type="SUPFAM" id="SSF52540">
    <property type="entry name" value="P-loop containing nucleoside triphosphate hydrolases"/>
    <property type="match status" value="1"/>
</dbReference>
<evidence type="ECO:0000259" key="7">
    <source>
        <dbReference type="PROSITE" id="PS51722"/>
    </source>
</evidence>
<dbReference type="EMBL" id="BDQV01000338">
    <property type="protein sequence ID" value="GAY63150.1"/>
    <property type="molecule type" value="Genomic_DNA"/>
</dbReference>
<evidence type="ECO:0000256" key="2">
    <source>
        <dbReference type="ARBA" id="ARBA00022540"/>
    </source>
</evidence>
<evidence type="ECO:0000256" key="3">
    <source>
        <dbReference type="ARBA" id="ARBA00022741"/>
    </source>
</evidence>
<comment type="similarity">
    <text evidence="1">Belongs to the TRAFAC class translation factor GTPase superfamily. Classic translation factor GTPase family. IF-2 subfamily.</text>
</comment>
<name>A0A2H5QEU3_CITUN</name>
<dbReference type="PRINTS" id="PR00315">
    <property type="entry name" value="ELONGATNFCT"/>
</dbReference>
<dbReference type="Proteomes" id="UP000236630">
    <property type="component" value="Unassembled WGS sequence"/>
</dbReference>
<dbReference type="InterPro" id="IPR027417">
    <property type="entry name" value="P-loop_NTPase"/>
</dbReference>
<dbReference type="InterPro" id="IPR005225">
    <property type="entry name" value="Small_GTP-bd"/>
</dbReference>
<dbReference type="PANTHER" id="PTHR43381">
    <property type="entry name" value="TRANSLATION INITIATION FACTOR IF-2-RELATED"/>
    <property type="match status" value="1"/>
</dbReference>
<evidence type="ECO:0000256" key="6">
    <source>
        <dbReference type="SAM" id="MobiDB-lite"/>
    </source>
</evidence>
<evidence type="ECO:0000256" key="1">
    <source>
        <dbReference type="ARBA" id="ARBA00007733"/>
    </source>
</evidence>
<keyword evidence="9" id="KW-1185">Reference proteome</keyword>
<dbReference type="GO" id="GO:0003743">
    <property type="term" value="F:translation initiation factor activity"/>
    <property type="evidence" value="ECO:0007669"/>
    <property type="project" value="UniProtKB-KW"/>
</dbReference>
<dbReference type="GO" id="GO:0003924">
    <property type="term" value="F:GTPase activity"/>
    <property type="evidence" value="ECO:0007669"/>
    <property type="project" value="InterPro"/>
</dbReference>
<feature type="region of interest" description="Disordered" evidence="6">
    <location>
        <begin position="276"/>
        <end position="308"/>
    </location>
</feature>
<dbReference type="PROSITE" id="PS51722">
    <property type="entry name" value="G_TR_2"/>
    <property type="match status" value="1"/>
</dbReference>
<protein>
    <recommendedName>
        <fullName evidence="7">Tr-type G domain-containing protein</fullName>
    </recommendedName>
</protein>
<feature type="region of interest" description="Disordered" evidence="6">
    <location>
        <begin position="26"/>
        <end position="165"/>
    </location>
</feature>
<keyword evidence="5" id="KW-0342">GTP-binding</keyword>
<organism evidence="8 9">
    <name type="scientific">Citrus unshiu</name>
    <name type="common">Satsuma mandarin</name>
    <name type="synonym">Citrus nobilis var. unshiu</name>
    <dbReference type="NCBI Taxonomy" id="55188"/>
    <lineage>
        <taxon>Eukaryota</taxon>
        <taxon>Viridiplantae</taxon>
        <taxon>Streptophyta</taxon>
        <taxon>Embryophyta</taxon>
        <taxon>Tracheophyta</taxon>
        <taxon>Spermatophyta</taxon>
        <taxon>Magnoliopsida</taxon>
        <taxon>eudicotyledons</taxon>
        <taxon>Gunneridae</taxon>
        <taxon>Pentapetalae</taxon>
        <taxon>rosids</taxon>
        <taxon>malvids</taxon>
        <taxon>Sapindales</taxon>
        <taxon>Rutaceae</taxon>
        <taxon>Aurantioideae</taxon>
        <taxon>Citrus</taxon>
    </lineage>
</organism>
<reference evidence="8 9" key="1">
    <citation type="journal article" date="2017" name="Front. Genet.">
        <title>Draft sequencing of the heterozygous diploid genome of Satsuma (Citrus unshiu Marc.) using a hybrid assembly approach.</title>
        <authorList>
            <person name="Shimizu T."/>
            <person name="Tanizawa Y."/>
            <person name="Mochizuki T."/>
            <person name="Nagasaki H."/>
            <person name="Yoshioka T."/>
            <person name="Toyoda A."/>
            <person name="Fujiyama A."/>
            <person name="Kaminuma E."/>
            <person name="Nakamura Y."/>
        </authorList>
    </citation>
    <scope>NUCLEOTIDE SEQUENCE [LARGE SCALE GENOMIC DNA]</scope>
    <source>
        <strain evidence="9">cv. Miyagawa wase</strain>
    </source>
</reference>
<dbReference type="PANTHER" id="PTHR43381:SF4">
    <property type="entry name" value="EUKARYOTIC TRANSLATION INITIATION FACTOR 5B"/>
    <property type="match status" value="1"/>
</dbReference>
<feature type="domain" description="Tr-type G" evidence="7">
    <location>
        <begin position="321"/>
        <end position="542"/>
    </location>
</feature>
<sequence length="694" mass="78875">MGQKKQTVFEEEDDIDKILAEFSKMEVSATPPLEEKVEVRPQPSPKEESARTNRNMNRKRKEKQKEKKAAAAAEKQEMETEAEEPQKIKAPNKRLEFIRAEIDRRNNAIQKRLREKEEEQKRQEKELKRQEKEKEKKQKAKQREQQRQLESRRNQLQANAVKQYAEVEESVKANKKHLEQQKMSPNWTKFFSVENNLEIADASKEIGPEEEEEDTNEEWDAKTMDDFTFTFNDTFDDEEVDSVQVKKKIKSSVLSPNDAGPAVANPKFAIKKAIPLQPENSQDTETKNSQPEVADKTRKKDATKNKTPSADATFKLAEENLRSPICCILGHVDAGKTRLLDCIRGTNVQEGEAGGITQQIGVTYFPVENIQKRTEKLNADAKLKVPGLLVVDTPGHESFTNLRSRGSCLCDIAILVVDIMDGIKPQTIESLDLLKERNVDFIIALSKADKLYGWKSCKNAPIKKALEQQSKDVEDEFKMRLRNEPIGTKIQALLTPHPMKELRVKGAYQHHKEIKAAQGIKITAQGLQDAIAGTSLYVVGPNDDFEDVKKAAMEEMKSVTEAASEGMKSVMSKVGTPICFTRENEFIDVGRVASIKNNDKPVDVAKKGQEVSIKIEGGNSEEMQKNFFRNFGVGDELVSHISRRSIDLLKAYYKDDMSRKDWNLVKILIPNSGILLIFHLLEIDAEAKRTYWQF</sequence>
<feature type="compositionally biased region" description="Basic and acidic residues" evidence="6">
    <location>
        <begin position="293"/>
        <end position="304"/>
    </location>
</feature>
<feature type="compositionally biased region" description="Acidic residues" evidence="6">
    <location>
        <begin position="208"/>
        <end position="218"/>
    </location>
</feature>
<dbReference type="InterPro" id="IPR000795">
    <property type="entry name" value="T_Tr_GTP-bd_dom"/>
</dbReference>
<dbReference type="InterPro" id="IPR015760">
    <property type="entry name" value="TIF_IF2"/>
</dbReference>
<evidence type="ECO:0000256" key="5">
    <source>
        <dbReference type="ARBA" id="ARBA00023134"/>
    </source>
</evidence>
<feature type="region of interest" description="Disordered" evidence="6">
    <location>
        <begin position="201"/>
        <end position="222"/>
    </location>
</feature>